<organism evidence="1 2">
    <name type="scientific">Aedoeadaptatus coxii</name>
    <dbReference type="NCBI Taxonomy" id="755172"/>
    <lineage>
        <taxon>Bacteria</taxon>
        <taxon>Bacillati</taxon>
        <taxon>Bacillota</taxon>
        <taxon>Tissierellia</taxon>
        <taxon>Tissierellales</taxon>
        <taxon>Peptoniphilaceae</taxon>
        <taxon>Aedoeadaptatus</taxon>
    </lineage>
</organism>
<reference evidence="2" key="1">
    <citation type="submission" date="2016-01" db="EMBL/GenBank/DDBJ databases">
        <authorList>
            <person name="Mitreva M."/>
            <person name="Pepin K.H."/>
            <person name="Mihindukulasuriya K.A."/>
            <person name="Fulton R."/>
            <person name="Fronick C."/>
            <person name="O'Laughlin M."/>
            <person name="Miner T."/>
            <person name="Herter B."/>
            <person name="Rosa B.A."/>
            <person name="Cordes M."/>
            <person name="Tomlinson C."/>
            <person name="Wollam A."/>
            <person name="Palsikar V.B."/>
            <person name="Mardis E.R."/>
            <person name="Wilson R.K."/>
        </authorList>
    </citation>
    <scope>NUCLEOTIDE SEQUENCE [LARGE SCALE GENOMIC DNA]</scope>
    <source>
        <strain evidence="2">DNF00729</strain>
    </source>
</reference>
<dbReference type="STRING" id="755172.HMPREF1863_00437"/>
<dbReference type="PATRIC" id="fig|755172.3.peg.418"/>
<accession>A0A134AJ27</accession>
<dbReference type="EMBL" id="LSDG01000014">
    <property type="protein sequence ID" value="KXB67736.1"/>
    <property type="molecule type" value="Genomic_DNA"/>
</dbReference>
<proteinExistence type="predicted"/>
<evidence type="ECO:0000313" key="1">
    <source>
        <dbReference type="EMBL" id="KXB67736.1"/>
    </source>
</evidence>
<comment type="caution">
    <text evidence="1">The sequence shown here is derived from an EMBL/GenBank/DDBJ whole genome shotgun (WGS) entry which is preliminary data.</text>
</comment>
<name>A0A134AJ27_9FIRM</name>
<protein>
    <submittedName>
        <fullName evidence="1">Uncharacterized protein</fullName>
    </submittedName>
</protein>
<dbReference type="Proteomes" id="UP000070442">
    <property type="component" value="Unassembled WGS sequence"/>
</dbReference>
<keyword evidence="2" id="KW-1185">Reference proteome</keyword>
<dbReference type="AlphaFoldDB" id="A0A134AJ27"/>
<gene>
    <name evidence="1" type="ORF">HMPREF1863_00437</name>
</gene>
<sequence length="163" mass="18497">MIMNDYRKRGVLLLSACFLLGFTVVLLSSDRTPRPLKEANYSFNTRFSGRAQEEFSIKKAPSFLGDGVSLYIYTLKDDDMKILKTDLKTKKSYPYNSPIGEAVAGDLQLALREPDATFDFGSLNKYDYYVHDRSPFKTNTPSNYDALMVEKNGNRVVYIVSDS</sequence>
<evidence type="ECO:0000313" key="2">
    <source>
        <dbReference type="Proteomes" id="UP000070442"/>
    </source>
</evidence>